<dbReference type="PANTHER" id="PTHR43712:SF2">
    <property type="entry name" value="O-METHYLTRANSFERASE CICE"/>
    <property type="match status" value="1"/>
</dbReference>
<dbReference type="EMBL" id="JADOBH010000005">
    <property type="protein sequence ID" value="MBF7957761.1"/>
    <property type="molecule type" value="Genomic_DNA"/>
</dbReference>
<proteinExistence type="predicted"/>
<dbReference type="PIRSF" id="PIRSF005739">
    <property type="entry name" value="O-mtase"/>
    <property type="match status" value="1"/>
</dbReference>
<dbReference type="InterPro" id="IPR029063">
    <property type="entry name" value="SAM-dependent_MTases_sf"/>
</dbReference>
<feature type="domain" description="O-methyltransferase C-terminal" evidence="4">
    <location>
        <begin position="93"/>
        <end position="299"/>
    </location>
</feature>
<keyword evidence="1 6" id="KW-0489">Methyltransferase</keyword>
<accession>A0ABS0DV57</accession>
<evidence type="ECO:0000313" key="6">
    <source>
        <dbReference type="EMBL" id="MBF7957761.1"/>
    </source>
</evidence>
<dbReference type="Pfam" id="PF08100">
    <property type="entry name" value="Dimerisation"/>
    <property type="match status" value="1"/>
</dbReference>
<feature type="domain" description="O-methyltransferase dimerisation" evidence="5">
    <location>
        <begin position="3"/>
        <end position="72"/>
    </location>
</feature>
<evidence type="ECO:0000256" key="3">
    <source>
        <dbReference type="ARBA" id="ARBA00022691"/>
    </source>
</evidence>
<sequence length="319" mass="35721">MGHAWQAALRVAAELGVADNLAEGPKTTQTLARELDVDAQQLQRVMRLLTTKDIFLELDDGRFALNPPSEFLRTSSPHSLRPAVLMITDETFWRPLGNLIESVRGRSAFKEIYGCTFFEYWSTSHAQDYDFHSGMSSMSEIENKVLVHNYDFPENVTLVDVAGGMGGLLLQVLQANPTLHGILFDQPHVLERHRLQELGDDTRWEIKPGSFFESCPAADIYLLKYIMHDWSDEKATLILSNCRKAMLPGGRVLIMDPVIAKGNARHFGKEMDILLMASFDGGRERTEEELKQLIAGAGLKLNRIIETGSYVSIVEAVAD</sequence>
<dbReference type="RefSeq" id="WP_195817874.1">
    <property type="nucleotide sequence ID" value="NZ_CP089920.1"/>
</dbReference>
<dbReference type="InterPro" id="IPR016461">
    <property type="entry name" value="COMT-like"/>
</dbReference>
<dbReference type="Gene3D" id="1.10.10.10">
    <property type="entry name" value="Winged helix-like DNA-binding domain superfamily/Winged helix DNA-binding domain"/>
    <property type="match status" value="1"/>
</dbReference>
<gene>
    <name evidence="6" type="ORF">IV431_19565</name>
</gene>
<evidence type="ECO:0000256" key="2">
    <source>
        <dbReference type="ARBA" id="ARBA00022679"/>
    </source>
</evidence>
<dbReference type="PANTHER" id="PTHR43712">
    <property type="entry name" value="PUTATIVE (AFU_ORTHOLOGUE AFUA_4G14580)-RELATED"/>
    <property type="match status" value="1"/>
</dbReference>
<evidence type="ECO:0000259" key="4">
    <source>
        <dbReference type="Pfam" id="PF00891"/>
    </source>
</evidence>
<dbReference type="SUPFAM" id="SSF46785">
    <property type="entry name" value="Winged helix' DNA-binding domain"/>
    <property type="match status" value="1"/>
</dbReference>
<dbReference type="InterPro" id="IPR001077">
    <property type="entry name" value="COMT_C"/>
</dbReference>
<evidence type="ECO:0000259" key="5">
    <source>
        <dbReference type="Pfam" id="PF08100"/>
    </source>
</evidence>
<comment type="caution">
    <text evidence="6">The sequence shown here is derived from an EMBL/GenBank/DDBJ whole genome shotgun (WGS) entry which is preliminary data.</text>
</comment>
<reference evidence="6 7" key="1">
    <citation type="submission" date="2020-11" db="EMBL/GenBank/DDBJ databases">
        <title>Taxonomic investigation of Rahnella spp.</title>
        <authorList>
            <person name="Lee S.D."/>
        </authorList>
    </citation>
    <scope>NUCLEOTIDE SEQUENCE [LARGE SCALE GENOMIC DNA]</scope>
    <source>
        <strain evidence="6 7">SAP-10</strain>
    </source>
</reference>
<dbReference type="PROSITE" id="PS51683">
    <property type="entry name" value="SAM_OMT_II"/>
    <property type="match status" value="1"/>
</dbReference>
<dbReference type="Pfam" id="PF00891">
    <property type="entry name" value="Methyltransf_2"/>
    <property type="match status" value="1"/>
</dbReference>
<evidence type="ECO:0000313" key="7">
    <source>
        <dbReference type="Proteomes" id="UP000600307"/>
    </source>
</evidence>
<organism evidence="6 7">
    <name type="scientific">Rahnella victoriana</name>
    <dbReference type="NCBI Taxonomy" id="1510570"/>
    <lineage>
        <taxon>Bacteria</taxon>
        <taxon>Pseudomonadati</taxon>
        <taxon>Pseudomonadota</taxon>
        <taxon>Gammaproteobacteria</taxon>
        <taxon>Enterobacterales</taxon>
        <taxon>Yersiniaceae</taxon>
        <taxon>Rahnella</taxon>
    </lineage>
</organism>
<dbReference type="InterPro" id="IPR036388">
    <property type="entry name" value="WH-like_DNA-bd_sf"/>
</dbReference>
<dbReference type="InterPro" id="IPR036390">
    <property type="entry name" value="WH_DNA-bd_sf"/>
</dbReference>
<dbReference type="GO" id="GO:0008168">
    <property type="term" value="F:methyltransferase activity"/>
    <property type="evidence" value="ECO:0007669"/>
    <property type="project" value="UniProtKB-KW"/>
</dbReference>
<keyword evidence="3" id="KW-0949">S-adenosyl-L-methionine</keyword>
<keyword evidence="2" id="KW-0808">Transferase</keyword>
<dbReference type="GO" id="GO:0032259">
    <property type="term" value="P:methylation"/>
    <property type="evidence" value="ECO:0007669"/>
    <property type="project" value="UniProtKB-KW"/>
</dbReference>
<dbReference type="SUPFAM" id="SSF53335">
    <property type="entry name" value="S-adenosyl-L-methionine-dependent methyltransferases"/>
    <property type="match status" value="1"/>
</dbReference>
<protein>
    <submittedName>
        <fullName evidence="6">Methyltransferase</fullName>
    </submittedName>
</protein>
<keyword evidence="7" id="KW-1185">Reference proteome</keyword>
<evidence type="ECO:0000256" key="1">
    <source>
        <dbReference type="ARBA" id="ARBA00022603"/>
    </source>
</evidence>
<dbReference type="Gene3D" id="3.40.50.150">
    <property type="entry name" value="Vaccinia Virus protein VP39"/>
    <property type="match status" value="1"/>
</dbReference>
<dbReference type="InterPro" id="IPR012967">
    <property type="entry name" value="COMT_dimerisation"/>
</dbReference>
<name>A0ABS0DV57_9GAMM</name>
<dbReference type="Proteomes" id="UP000600307">
    <property type="component" value="Unassembled WGS sequence"/>
</dbReference>